<reference evidence="2 3" key="1">
    <citation type="submission" date="2015-09" db="EMBL/GenBank/DDBJ databases">
        <title>Whole genome shotgun sequence assembly of Aphanizomenon flos-aquae UKL13.</title>
        <authorList>
            <person name="Driscoll C."/>
        </authorList>
    </citation>
    <scope>NUCLEOTIDE SEQUENCE [LARGE SCALE GENOMIC DNA]</scope>
    <source>
        <strain evidence="2">MDT13</strain>
    </source>
</reference>
<proteinExistence type="predicted"/>
<evidence type="ECO:0000313" key="2">
    <source>
        <dbReference type="EMBL" id="OBQ22427.1"/>
    </source>
</evidence>
<keyword evidence="1" id="KW-1133">Transmembrane helix</keyword>
<dbReference type="PATRIC" id="fig|1710894.3.peg.1683"/>
<sequence length="74" mass="8231">MLELSWFSAKLFFKGKLFRDPIYFLRQIIIAGGIGTVILVLLGQASIPLCIPISVASLTTGAIMPFLLQDFRMK</sequence>
<dbReference type="AlphaFoldDB" id="A0A1B7VPK5"/>
<dbReference type="EMBL" id="LJOY01000062">
    <property type="protein sequence ID" value="OBQ22427.1"/>
    <property type="molecule type" value="Genomic_DNA"/>
</dbReference>
<evidence type="ECO:0000313" key="3">
    <source>
        <dbReference type="Proteomes" id="UP000092382"/>
    </source>
</evidence>
<feature type="transmembrane region" description="Helical" evidence="1">
    <location>
        <begin position="21"/>
        <end position="40"/>
    </location>
</feature>
<evidence type="ECO:0000256" key="1">
    <source>
        <dbReference type="SAM" id="Phobius"/>
    </source>
</evidence>
<accession>A0A1B7VPK5</accession>
<keyword evidence="1" id="KW-0472">Membrane</keyword>
<feature type="transmembrane region" description="Helical" evidence="1">
    <location>
        <begin position="46"/>
        <end position="68"/>
    </location>
</feature>
<organism evidence="2 3">
    <name type="scientific">Aphanizomenon flos-aquae LD13</name>
    <dbReference type="NCBI Taxonomy" id="1710894"/>
    <lineage>
        <taxon>Bacteria</taxon>
        <taxon>Bacillati</taxon>
        <taxon>Cyanobacteriota</taxon>
        <taxon>Cyanophyceae</taxon>
        <taxon>Nostocales</taxon>
        <taxon>Aphanizomenonaceae</taxon>
        <taxon>Aphanizomenon</taxon>
    </lineage>
</organism>
<comment type="caution">
    <text evidence="2">The sequence shown here is derived from an EMBL/GenBank/DDBJ whole genome shotgun (WGS) entry which is preliminary data.</text>
</comment>
<protein>
    <submittedName>
        <fullName evidence="2">Uncharacterized protein</fullName>
    </submittedName>
</protein>
<dbReference type="Proteomes" id="UP000092382">
    <property type="component" value="Unassembled WGS sequence"/>
</dbReference>
<keyword evidence="1" id="KW-0812">Transmembrane</keyword>
<dbReference type="STRING" id="1803587.GCA_001593825_03494"/>
<gene>
    <name evidence="2" type="ORF">AN481_15555</name>
</gene>
<name>A0A1B7VPK5_APHFL</name>